<proteinExistence type="predicted"/>
<protein>
    <submittedName>
        <fullName evidence="2">Uncharacterized protein</fullName>
    </submittedName>
</protein>
<organism evidence="2 3">
    <name type="scientific">Williamsoniiplasma somnilux</name>
    <dbReference type="NCBI Taxonomy" id="215578"/>
    <lineage>
        <taxon>Bacteria</taxon>
        <taxon>Bacillati</taxon>
        <taxon>Mycoplasmatota</taxon>
        <taxon>Mollicutes</taxon>
        <taxon>Entomoplasmatales</taxon>
        <taxon>Williamsoniiplasma</taxon>
    </lineage>
</organism>
<evidence type="ECO:0000313" key="2">
    <source>
        <dbReference type="EMBL" id="ATZ19022.1"/>
    </source>
</evidence>
<accession>A0A2K8NYX9</accession>
<name>A0A2K8NYX9_9MOLU</name>
<dbReference type="KEGG" id="esx:ESOMN_v1c06400"/>
<evidence type="ECO:0000256" key="1">
    <source>
        <dbReference type="SAM" id="Phobius"/>
    </source>
</evidence>
<keyword evidence="1" id="KW-0472">Membrane</keyword>
<reference evidence="2 3" key="1">
    <citation type="submission" date="2017-11" db="EMBL/GenBank/DDBJ databases">
        <title>Genome sequence of Entomoplasma somnilux PYAN-1 (ATCC 49194).</title>
        <authorList>
            <person name="Lo W.-S."/>
            <person name="Gasparich G.E."/>
            <person name="Kuo C.-H."/>
        </authorList>
    </citation>
    <scope>NUCLEOTIDE SEQUENCE [LARGE SCALE GENOMIC DNA]</scope>
    <source>
        <strain evidence="2 3">PYAN-1</strain>
    </source>
</reference>
<dbReference type="AlphaFoldDB" id="A0A2K8NYX9"/>
<keyword evidence="3" id="KW-1185">Reference proteome</keyword>
<keyword evidence="1" id="KW-0812">Transmembrane</keyword>
<evidence type="ECO:0000313" key="3">
    <source>
        <dbReference type="Proteomes" id="UP000232230"/>
    </source>
</evidence>
<dbReference type="EMBL" id="CP024965">
    <property type="protein sequence ID" value="ATZ19022.1"/>
    <property type="molecule type" value="Genomic_DNA"/>
</dbReference>
<dbReference type="RefSeq" id="WP_156920191.1">
    <property type="nucleotide sequence ID" value="NZ_CP024965.1"/>
</dbReference>
<keyword evidence="1" id="KW-1133">Transmembrane helix</keyword>
<gene>
    <name evidence="2" type="ORF">ESOMN_v1c06400</name>
</gene>
<feature type="transmembrane region" description="Helical" evidence="1">
    <location>
        <begin position="6"/>
        <end position="28"/>
    </location>
</feature>
<sequence>MSWWLTTIIILGLLIGLGLGVWGFMNGFDLRKKDYKKIRQEKIKNNNQTVVEIQKQDFILFDQIKSLPKKKFNGIYSLYVGPEINENDFFIPVYLVKSFNVIEDIVNDSQNLIDNKRDSVYAEIIEYLEHQNKNFDDLRWSLLEANIDSSEINDRFDFWLKNSKAKERGFNK</sequence>
<dbReference type="Proteomes" id="UP000232230">
    <property type="component" value="Chromosome"/>
</dbReference>